<organism evidence="1 2">
    <name type="scientific">Methylacidiphilum fumariolicum (strain SolV)</name>
    <dbReference type="NCBI Taxonomy" id="1156937"/>
    <lineage>
        <taxon>Bacteria</taxon>
        <taxon>Pseudomonadati</taxon>
        <taxon>Verrucomicrobiota</taxon>
        <taxon>Methylacidiphilae</taxon>
        <taxon>Methylacidiphilales</taxon>
        <taxon>Methylacidiphilaceae</taxon>
        <taxon>Methylacidiphilum (ex Ratnadevi et al. 2023)</taxon>
    </lineage>
</organism>
<evidence type="ECO:0000313" key="1">
    <source>
        <dbReference type="EMBL" id="CCG92237.1"/>
    </source>
</evidence>
<evidence type="ECO:0000313" key="2">
    <source>
        <dbReference type="Proteomes" id="UP000004837"/>
    </source>
</evidence>
<accession>I0JYB8</accession>
<gene>
    <name evidence="1" type="ORF">MFUM_530001</name>
</gene>
<dbReference type="Proteomes" id="UP000004837">
    <property type="component" value="Unassembled WGS sequence"/>
</dbReference>
<protein>
    <submittedName>
        <fullName evidence="1">Uncharacterized protein</fullName>
    </submittedName>
</protein>
<proteinExistence type="predicted"/>
<dbReference type="EMBL" id="CAHT01000059">
    <property type="protein sequence ID" value="CCG92237.1"/>
    <property type="molecule type" value="Genomic_DNA"/>
</dbReference>
<dbReference type="AlphaFoldDB" id="I0JYB8"/>
<name>I0JYB8_METFB</name>
<reference evidence="1 2" key="1">
    <citation type="journal article" date="2012" name="J. Bacteriol.">
        <title>Draft Genome Sequence of the Volcano-Inhabiting Thermoacidophilic Methanotroph Methylacidiphilum fumariolicum Strain SolV.</title>
        <authorList>
            <person name="Khadem A.F."/>
            <person name="Wieczorek A.S."/>
            <person name="Pol A."/>
            <person name="Vuilleumier S."/>
            <person name="Harhangi H.R."/>
            <person name="Dunfield P.F."/>
            <person name="Kalyuzhnaya M.G."/>
            <person name="Murrell J.C."/>
            <person name="Francoijs K.-J."/>
            <person name="Stunnenberg H.G."/>
            <person name="Stein L.Y."/>
            <person name="DiSpirito A.A."/>
            <person name="Semrau J.D."/>
            <person name="Lajus A."/>
            <person name="Medigue C."/>
            <person name="Klotz M.G."/>
            <person name="Jetten M.S.M."/>
            <person name="Op den Camp H.J.M."/>
        </authorList>
    </citation>
    <scope>NUCLEOTIDE SEQUENCE [LARGE SCALE GENOMIC DNA]</scope>
    <source>
        <strain evidence="1 2">SolV</strain>
    </source>
</reference>
<dbReference type="InParanoid" id="I0JYB8"/>
<sequence length="71" mass="8402">MPGGVHFHPTGRCTLSTAHAEDGVNRKKIGIYYFICNFLQKNYLYFKKYNNKVSQKKRKIILVLLYFSDRK</sequence>
<comment type="caution">
    <text evidence="1">The sequence shown here is derived from an EMBL/GenBank/DDBJ whole genome shotgun (WGS) entry which is preliminary data.</text>
</comment>